<accession>A0ABY8C9J5</accession>
<evidence type="ECO:0000256" key="4">
    <source>
        <dbReference type="SAM" id="SignalP"/>
    </source>
</evidence>
<dbReference type="Proteomes" id="UP001220478">
    <property type="component" value="Chromosome"/>
</dbReference>
<evidence type="ECO:0000256" key="2">
    <source>
        <dbReference type="ARBA" id="ARBA00022833"/>
    </source>
</evidence>
<dbReference type="RefSeq" id="WP_315571646.1">
    <property type="nucleotide sequence ID" value="NZ_CP118868.1"/>
</dbReference>
<evidence type="ECO:0000256" key="3">
    <source>
        <dbReference type="SAM" id="MobiDB-lite"/>
    </source>
</evidence>
<organism evidence="6 7">
    <name type="scientific">Amygdalobacter indicium</name>
    <dbReference type="NCBI Taxonomy" id="3029272"/>
    <lineage>
        <taxon>Bacteria</taxon>
        <taxon>Bacillati</taxon>
        <taxon>Bacillota</taxon>
        <taxon>Clostridia</taxon>
        <taxon>Eubacteriales</taxon>
        <taxon>Oscillospiraceae</taxon>
        <taxon>Amygdalobacter</taxon>
    </lineage>
</organism>
<feature type="compositionally biased region" description="Basic and acidic residues" evidence="3">
    <location>
        <begin position="39"/>
        <end position="66"/>
    </location>
</feature>
<feature type="compositionally biased region" description="Basic and acidic residues" evidence="3">
    <location>
        <begin position="23"/>
        <end position="32"/>
    </location>
</feature>
<dbReference type="PROSITE" id="PS51257">
    <property type="entry name" value="PROKAR_LIPOPROTEIN"/>
    <property type="match status" value="1"/>
</dbReference>
<proteinExistence type="predicted"/>
<dbReference type="Pfam" id="PF09223">
    <property type="entry name" value="ZinT"/>
    <property type="match status" value="1"/>
</dbReference>
<sequence>MKKHLTAALSLLLAMGLLVSCSDSKKPTKDVASKATSAAKKDTKESKKDTKESKKDTKETKAATKAEKMSLKDWAGTWNSIEGYYTVPEVKKAMEAKAKELKKSFDEFKKEKSKECHVEWLGMKIDDNSITFLDNFASNKGKAIEKVEYTFKELKQVGKEGEEHSQWAVFEAKDKKAKHPLLLMMPVHGENEITHFHVRYGKSVDEMLKMDSWWPVMAKDSSTMAQVITEVTH</sequence>
<feature type="domain" description="ZinT" evidence="5">
    <location>
        <begin position="65"/>
        <end position="231"/>
    </location>
</feature>
<keyword evidence="1 4" id="KW-0732">Signal</keyword>
<name>A0ABY8C9J5_9FIRM</name>
<protein>
    <submittedName>
        <fullName evidence="6">ZinT/AdcA family metal-binding protein</fullName>
    </submittedName>
</protein>
<dbReference type="InterPro" id="IPR015304">
    <property type="entry name" value="ZinT_dom"/>
</dbReference>
<feature type="chain" id="PRO_5045072325" evidence="4">
    <location>
        <begin position="26"/>
        <end position="233"/>
    </location>
</feature>
<gene>
    <name evidence="6" type="ORF">PYS61_06270</name>
</gene>
<feature type="region of interest" description="Disordered" evidence="3">
    <location>
        <begin position="23"/>
        <end position="66"/>
    </location>
</feature>
<evidence type="ECO:0000259" key="5">
    <source>
        <dbReference type="Pfam" id="PF09223"/>
    </source>
</evidence>
<evidence type="ECO:0000313" key="6">
    <source>
        <dbReference type="EMBL" id="WEG35525.1"/>
    </source>
</evidence>
<dbReference type="Gene3D" id="2.40.128.20">
    <property type="match status" value="1"/>
</dbReference>
<evidence type="ECO:0000313" key="7">
    <source>
        <dbReference type="Proteomes" id="UP001220478"/>
    </source>
</evidence>
<keyword evidence="2" id="KW-0862">Zinc</keyword>
<evidence type="ECO:0000256" key="1">
    <source>
        <dbReference type="ARBA" id="ARBA00022729"/>
    </source>
</evidence>
<dbReference type="EMBL" id="CP118868">
    <property type="protein sequence ID" value="WEG35525.1"/>
    <property type="molecule type" value="Genomic_DNA"/>
</dbReference>
<reference evidence="6 7" key="1">
    <citation type="submission" date="2023-02" db="EMBL/GenBank/DDBJ databases">
        <title>Novel Oscillospiraceae bacterial genomes.</title>
        <authorList>
            <person name="Srinivasan S."/>
            <person name="Austin M.N."/>
            <person name="Fiedler T.L."/>
            <person name="Strenk S.M."/>
            <person name="Agnew K.J."/>
            <person name="Nagana Gowda G.A."/>
            <person name="Raftery D."/>
            <person name="Beamer M.A."/>
            <person name="Achilles S.L."/>
            <person name="Wiesenfeld H.C."/>
            <person name="Fredricks D.N."/>
            <person name="Hillier S.L."/>
        </authorList>
    </citation>
    <scope>NUCLEOTIDE SEQUENCE [LARGE SCALE GENOMIC DNA]</scope>
    <source>
        <strain evidence="6 7">CHIC02 1186E3-8</strain>
    </source>
</reference>
<dbReference type="InterPro" id="IPR012674">
    <property type="entry name" value="Calycin"/>
</dbReference>
<dbReference type="SUPFAM" id="SSF50814">
    <property type="entry name" value="Lipocalins"/>
    <property type="match status" value="1"/>
</dbReference>
<feature type="signal peptide" evidence="4">
    <location>
        <begin position="1"/>
        <end position="25"/>
    </location>
</feature>
<keyword evidence="7" id="KW-1185">Reference proteome</keyword>